<name>A2G276_TRIV3</name>
<protein>
    <submittedName>
        <fullName evidence="1">Uncharacterized protein</fullName>
    </submittedName>
</protein>
<reference evidence="1" key="1">
    <citation type="submission" date="2006-10" db="EMBL/GenBank/DDBJ databases">
        <authorList>
            <person name="Amadeo P."/>
            <person name="Zhao Q."/>
            <person name="Wortman J."/>
            <person name="Fraser-Liggett C."/>
            <person name="Carlton J."/>
        </authorList>
    </citation>
    <scope>NUCLEOTIDE SEQUENCE</scope>
    <source>
        <strain evidence="1">G3</strain>
    </source>
</reference>
<dbReference type="RefSeq" id="XP_001301671.1">
    <property type="nucleotide sequence ID" value="XM_001301670.1"/>
</dbReference>
<dbReference type="EMBL" id="DS114271">
    <property type="protein sequence ID" value="EAX88741.1"/>
    <property type="molecule type" value="Genomic_DNA"/>
</dbReference>
<sequence length="642" mass="75456">MDEFLLFIDGELVCRISYIFDKTNSANEMIGEMFVLRRFLSKDCDEIVYNQFNQLVIQSPVSENIENISKIGEKTELAKMPNTLMIYSASYQKDELMMNLMHNQYPEATFSSYYYPSVSPFFQIFLASKGLEMLTTLLRKISDARKDDSVSQQFVIKLINTITVILSTCEESQNVFLENGLFEIMADNLSQENCINPTMELFNCLRNLELNIVLDDLSESFYKWIFYNYHIWQKSTYELKVAVLQKWLEKVETKCYTYFVSISYLLEIYKDLEKDIEKDCIVILSKLIYYSSSEIFRNGNIKFKELYFIIAACNEMKEKPEIVLMFLEPLTMFAKDNGYLKELGKVLISAKFLIEHESPLIQIYLVKYISSIKTKFTIFHLKKYIQLKNHDELMMPLFRVYVGVDGNKPYEEIIANADHWHFNPVVAPFLLASSNYLSNESQKIFSQIILSVLSSKSNLSAFFSANKPLTMMLFCMYCFYSKAKNDNLIFNILIKDFIFDYSFCYEFLQTLTAISIGINVDNRKYHQLILSNMIKTIKDYETEETCQQMINIFYIYLTETPKNIENQRRYEVDVNFYFHDLLSKALEPKEFSTTKKPYIINGIWVDRRLAIKFLKKAATFPTSCDFTPVMFILSYLMRKVTN</sequence>
<dbReference type="Proteomes" id="UP000001542">
    <property type="component" value="Unassembled WGS sequence"/>
</dbReference>
<dbReference type="InParanoid" id="A2G276"/>
<organism evidence="1 2">
    <name type="scientific">Trichomonas vaginalis (strain ATCC PRA-98 / G3)</name>
    <dbReference type="NCBI Taxonomy" id="412133"/>
    <lineage>
        <taxon>Eukaryota</taxon>
        <taxon>Metamonada</taxon>
        <taxon>Parabasalia</taxon>
        <taxon>Trichomonadida</taxon>
        <taxon>Trichomonadidae</taxon>
        <taxon>Trichomonas</taxon>
    </lineage>
</organism>
<accession>A2G276</accession>
<evidence type="ECO:0000313" key="2">
    <source>
        <dbReference type="Proteomes" id="UP000001542"/>
    </source>
</evidence>
<dbReference type="KEGG" id="tva:4746401"/>
<evidence type="ECO:0000313" key="1">
    <source>
        <dbReference type="EMBL" id="EAX88741.1"/>
    </source>
</evidence>
<dbReference type="AlphaFoldDB" id="A2G276"/>
<proteinExistence type="predicted"/>
<dbReference type="VEuPathDB" id="TrichDB:TVAGG3_0434010"/>
<keyword evidence="2" id="KW-1185">Reference proteome</keyword>
<dbReference type="VEuPathDB" id="TrichDB:TVAG_242500"/>
<reference evidence="1" key="2">
    <citation type="journal article" date="2007" name="Science">
        <title>Draft genome sequence of the sexually transmitted pathogen Trichomonas vaginalis.</title>
        <authorList>
            <person name="Carlton J.M."/>
            <person name="Hirt R.P."/>
            <person name="Silva J.C."/>
            <person name="Delcher A.L."/>
            <person name="Schatz M."/>
            <person name="Zhao Q."/>
            <person name="Wortman J.R."/>
            <person name="Bidwell S.L."/>
            <person name="Alsmark U.C.M."/>
            <person name="Besteiro S."/>
            <person name="Sicheritz-Ponten T."/>
            <person name="Noel C.J."/>
            <person name="Dacks J.B."/>
            <person name="Foster P.G."/>
            <person name="Simillion C."/>
            <person name="Van de Peer Y."/>
            <person name="Miranda-Saavedra D."/>
            <person name="Barton G.J."/>
            <person name="Westrop G.D."/>
            <person name="Mueller S."/>
            <person name="Dessi D."/>
            <person name="Fiori P.L."/>
            <person name="Ren Q."/>
            <person name="Paulsen I."/>
            <person name="Zhang H."/>
            <person name="Bastida-Corcuera F.D."/>
            <person name="Simoes-Barbosa A."/>
            <person name="Brown M.T."/>
            <person name="Hayes R.D."/>
            <person name="Mukherjee M."/>
            <person name="Okumura C.Y."/>
            <person name="Schneider R."/>
            <person name="Smith A.J."/>
            <person name="Vanacova S."/>
            <person name="Villalvazo M."/>
            <person name="Haas B.J."/>
            <person name="Pertea M."/>
            <person name="Feldblyum T.V."/>
            <person name="Utterback T.R."/>
            <person name="Shu C.L."/>
            <person name="Osoegawa K."/>
            <person name="de Jong P.J."/>
            <person name="Hrdy I."/>
            <person name="Horvathova L."/>
            <person name="Zubacova Z."/>
            <person name="Dolezal P."/>
            <person name="Malik S.B."/>
            <person name="Logsdon J.M. Jr."/>
            <person name="Henze K."/>
            <person name="Gupta A."/>
            <person name="Wang C.C."/>
            <person name="Dunne R.L."/>
            <person name="Upcroft J.A."/>
            <person name="Upcroft P."/>
            <person name="White O."/>
            <person name="Salzberg S.L."/>
            <person name="Tang P."/>
            <person name="Chiu C.-H."/>
            <person name="Lee Y.-S."/>
            <person name="Embley T.M."/>
            <person name="Coombs G.H."/>
            <person name="Mottram J.C."/>
            <person name="Tachezy J."/>
            <person name="Fraser-Liggett C.M."/>
            <person name="Johnson P.J."/>
        </authorList>
    </citation>
    <scope>NUCLEOTIDE SEQUENCE [LARGE SCALE GENOMIC DNA]</scope>
    <source>
        <strain evidence="1">G3</strain>
    </source>
</reference>
<gene>
    <name evidence="1" type="ORF">TVAG_242500</name>
</gene>